<gene>
    <name evidence="1" type="ORF">CJU94_30805</name>
</gene>
<sequence>MIELGASSRRAVARACCTDGTLVESVVYRALTVSGASMDGEAVCPPDCEQGVQESFEGKKVLVYGFR</sequence>
<organism evidence="1 2">
    <name type="scientific">Paraburkholderia aromaticivorans</name>
    <dbReference type="NCBI Taxonomy" id="2026199"/>
    <lineage>
        <taxon>Bacteria</taxon>
        <taxon>Pseudomonadati</taxon>
        <taxon>Pseudomonadota</taxon>
        <taxon>Betaproteobacteria</taxon>
        <taxon>Burkholderiales</taxon>
        <taxon>Burkholderiaceae</taxon>
        <taxon>Paraburkholderia</taxon>
    </lineage>
</organism>
<dbReference type="KEGG" id="parb:CJU94_30805"/>
<evidence type="ECO:0000313" key="1">
    <source>
        <dbReference type="EMBL" id="ASW02461.1"/>
    </source>
</evidence>
<dbReference type="OrthoDB" id="9130285at2"/>
<dbReference type="Proteomes" id="UP000215158">
    <property type="component" value="Chromosome 2"/>
</dbReference>
<reference evidence="1 2" key="1">
    <citation type="submission" date="2017-08" db="EMBL/GenBank/DDBJ databases">
        <title>Identification and genetic characteristics of simultaneous BTEX- and naphthalene-degrading Paraburkholderia sp. BN5 isolated from petroleum-contaminated soil.</title>
        <authorList>
            <person name="Lee Y."/>
            <person name="Jeon C.O."/>
        </authorList>
    </citation>
    <scope>NUCLEOTIDE SEQUENCE [LARGE SCALE GENOMIC DNA]</scope>
    <source>
        <strain evidence="1 2">BN5</strain>
    </source>
</reference>
<protein>
    <submittedName>
        <fullName evidence="1">Uncharacterized protein</fullName>
    </submittedName>
</protein>
<keyword evidence="2" id="KW-1185">Reference proteome</keyword>
<dbReference type="AlphaFoldDB" id="A0A248VTV7"/>
<name>A0A248VTV7_9BURK</name>
<evidence type="ECO:0000313" key="2">
    <source>
        <dbReference type="Proteomes" id="UP000215158"/>
    </source>
</evidence>
<dbReference type="EMBL" id="CP022990">
    <property type="protein sequence ID" value="ASW02461.1"/>
    <property type="molecule type" value="Genomic_DNA"/>
</dbReference>
<proteinExistence type="predicted"/>
<accession>A0A248VTV7</accession>